<comment type="caution">
    <text evidence="1">The sequence shown here is derived from an EMBL/GenBank/DDBJ whole genome shotgun (WGS) entry which is preliminary data.</text>
</comment>
<dbReference type="InterPro" id="IPR008969">
    <property type="entry name" value="CarboxyPept-like_regulatory"/>
</dbReference>
<evidence type="ECO:0000313" key="1">
    <source>
        <dbReference type="EMBL" id="GAA4321143.1"/>
    </source>
</evidence>
<dbReference type="Proteomes" id="UP001500582">
    <property type="component" value="Unassembled WGS sequence"/>
</dbReference>
<keyword evidence="2" id="KW-1185">Reference proteome</keyword>
<dbReference type="EMBL" id="BAABFT010000004">
    <property type="protein sequence ID" value="GAA4321143.1"/>
    <property type="molecule type" value="Genomic_DNA"/>
</dbReference>
<gene>
    <name evidence="1" type="ORF">GCM10023149_20830</name>
</gene>
<reference evidence="2" key="1">
    <citation type="journal article" date="2019" name="Int. J. Syst. Evol. Microbiol.">
        <title>The Global Catalogue of Microorganisms (GCM) 10K type strain sequencing project: providing services to taxonomists for standard genome sequencing and annotation.</title>
        <authorList>
            <consortium name="The Broad Institute Genomics Platform"/>
            <consortium name="The Broad Institute Genome Sequencing Center for Infectious Disease"/>
            <person name="Wu L."/>
            <person name="Ma J."/>
        </authorList>
    </citation>
    <scope>NUCLEOTIDE SEQUENCE [LARGE SCALE GENOMIC DNA]</scope>
    <source>
        <strain evidence="2">JCM 17705</strain>
    </source>
</reference>
<name>A0ABP8GBU1_9SPHI</name>
<dbReference type="SUPFAM" id="SSF49464">
    <property type="entry name" value="Carboxypeptidase regulatory domain-like"/>
    <property type="match status" value="1"/>
</dbReference>
<organism evidence="1 2">
    <name type="scientific">Mucilaginibacter gynuensis</name>
    <dbReference type="NCBI Taxonomy" id="1302236"/>
    <lineage>
        <taxon>Bacteria</taxon>
        <taxon>Pseudomonadati</taxon>
        <taxon>Bacteroidota</taxon>
        <taxon>Sphingobacteriia</taxon>
        <taxon>Sphingobacteriales</taxon>
        <taxon>Sphingobacteriaceae</taxon>
        <taxon>Mucilaginibacter</taxon>
    </lineage>
</organism>
<dbReference type="Pfam" id="PF13715">
    <property type="entry name" value="CarbopepD_reg_2"/>
    <property type="match status" value="1"/>
</dbReference>
<protein>
    <submittedName>
        <fullName evidence="1">Carboxypeptidase-like regulatory domain-containing protein</fullName>
    </submittedName>
</protein>
<dbReference type="Gene3D" id="2.60.40.1120">
    <property type="entry name" value="Carboxypeptidase-like, regulatory domain"/>
    <property type="match status" value="1"/>
</dbReference>
<proteinExistence type="predicted"/>
<accession>A0ABP8GBU1</accession>
<sequence length="366" mass="40706">MLGASIHVAGQSRYSLTGHVTDSLNKPIPSATVFIVGMTKMTSTTKEGIFKFDGLQAGTYQLSVSILGFASHTETVLLASSSVDIQINLHPATIELAGVVINGESSKVQEANYKIFQKVFLGTSDNAKKCRILNPEVIHLKLDKKTGVLNATADDLIVVENESLGYKIRYLLNNFNYQIEQDNASFSGNSSFEELPGNEKRKAVWNVARSKAYYGSLMQFFRGLYHNNAREEGFLIHKAFGRAPVFSIADDREYLYVDPNEIDLPAISKLRPDSLMRLKFTKLFIAYAPKQAAKERTSNVEAQTKQVPFTSNCTLIYLLTDEAMIDQKGDVAGLHNFTIQGNMALRRVADQLPFEYKPNKTGLLLE</sequence>
<evidence type="ECO:0000313" key="2">
    <source>
        <dbReference type="Proteomes" id="UP001500582"/>
    </source>
</evidence>